<keyword evidence="9" id="KW-0862">Zinc</keyword>
<accession>A0ABM1TFU1</accession>
<feature type="compositionally biased region" description="Polar residues" evidence="16">
    <location>
        <begin position="500"/>
        <end position="510"/>
    </location>
</feature>
<keyword evidence="14" id="KW-0539">Nucleus</keyword>
<name>A0ABM1TFU1_LIMPO</name>
<feature type="domain" description="C2H2-type" evidence="17">
    <location>
        <begin position="348"/>
        <end position="372"/>
    </location>
</feature>
<keyword evidence="13" id="KW-0804">Transcription</keyword>
<feature type="domain" description="C2H2-type" evidence="17">
    <location>
        <begin position="527"/>
        <end position="555"/>
    </location>
</feature>
<dbReference type="GeneID" id="106469662"/>
<evidence type="ECO:0000313" key="19">
    <source>
        <dbReference type="RefSeq" id="XP_022254747.1"/>
    </source>
</evidence>
<protein>
    <submittedName>
        <fullName evidence="19">Zinc finger protein 423-like</fullName>
    </submittedName>
</protein>
<feature type="domain" description="C2H2-type" evidence="17">
    <location>
        <begin position="564"/>
        <end position="587"/>
    </location>
</feature>
<evidence type="ECO:0000256" key="3">
    <source>
        <dbReference type="ARBA" id="ARBA00022473"/>
    </source>
</evidence>
<dbReference type="Gene3D" id="3.30.160.60">
    <property type="entry name" value="Classic Zinc Finger"/>
    <property type="match status" value="9"/>
</dbReference>
<evidence type="ECO:0000313" key="18">
    <source>
        <dbReference type="Proteomes" id="UP000694941"/>
    </source>
</evidence>
<sequence length="724" mass="82970">MPFKCDFCQRHFKHKRSRDRHVRLHTGDKRYRCKHCKSAFSRSDHLKIHMRTHDHAKPFKCTECNRGYSTRAALTSHMQSHKETREPTSSPAFRCLLCSSSFSSANELQNHKNGDKNNFGVRSENEFPVSDLECGFAFESSNFSSLKAPQHHANLNHVPPSGNFKAFPPLFPMTFLKEYQQQNFNGNFICQYCPSKFSSLYELQKHSIIDHSISSLKILEEENISCYQCSMKFSNDAQLTKHFNAMHKSPISNRKSSEDNAVNVFKTFNPAPELLYDISVPLSSSAPSICNHCNAAFLDFEAFQLHLMSHINFATETYKCYQCNSEFSTEDQLGNHMTNHFLTTKITYDCQCCLKLFLKPDELQKHLLQIHALRLYRCSQCKKVFDSKVSIQVHFAMQHSHEIVSLKCTSCSAIFCSELDFQFHVKVAHLFRLQPQCCLLCNQCFPSEELLEQHMNTHKKQYPCSVCGDAFLVEYLLDKHMQICHSKNSVPSKKVASDHPPSSSSPGFNNKTNFTSLMTNRGQQRNFRCDICDETFLLKSKLSNHQLEIHHLKTAGSEKATINLFCTYCKKTFNSRSELETHMKIHAISAQTQTCNVCDKVFSSAVTMAEHKLIHSTEARGSVCATCKTNVHSEKEFIDHMQKHSGDSLPAPCIVCKQTLVSEEEFKLHVNFHHLNPVDLFDACCVCSRKHLVHNLIITAKHKNGHTYMCKECFHARSESLQCK</sequence>
<evidence type="ECO:0000256" key="4">
    <source>
        <dbReference type="ARBA" id="ARBA00022491"/>
    </source>
</evidence>
<keyword evidence="12" id="KW-0010">Activator</keyword>
<evidence type="ECO:0000259" key="17">
    <source>
        <dbReference type="PROSITE" id="PS50157"/>
    </source>
</evidence>
<proteinExistence type="inferred from homology"/>
<evidence type="ECO:0000256" key="5">
    <source>
        <dbReference type="ARBA" id="ARBA00022723"/>
    </source>
</evidence>
<keyword evidence="11" id="KW-0238">DNA-binding</keyword>
<evidence type="ECO:0000256" key="6">
    <source>
        <dbReference type="ARBA" id="ARBA00022737"/>
    </source>
</evidence>
<gene>
    <name evidence="19" type="primary">LOC106469662</name>
</gene>
<dbReference type="Pfam" id="PF13912">
    <property type="entry name" value="zf-C2H2_6"/>
    <property type="match status" value="1"/>
</dbReference>
<feature type="domain" description="C2H2-type" evidence="17">
    <location>
        <begin position="224"/>
        <end position="252"/>
    </location>
</feature>
<evidence type="ECO:0000256" key="13">
    <source>
        <dbReference type="ARBA" id="ARBA00023163"/>
    </source>
</evidence>
<evidence type="ECO:0000256" key="14">
    <source>
        <dbReference type="ARBA" id="ARBA00023242"/>
    </source>
</evidence>
<evidence type="ECO:0000256" key="1">
    <source>
        <dbReference type="ARBA" id="ARBA00004123"/>
    </source>
</evidence>
<feature type="domain" description="C2H2-type" evidence="17">
    <location>
        <begin position="3"/>
        <end position="30"/>
    </location>
</feature>
<evidence type="ECO:0000256" key="10">
    <source>
        <dbReference type="ARBA" id="ARBA00023015"/>
    </source>
</evidence>
<evidence type="ECO:0000256" key="15">
    <source>
        <dbReference type="PROSITE-ProRule" id="PRU00042"/>
    </source>
</evidence>
<organism evidence="18 19">
    <name type="scientific">Limulus polyphemus</name>
    <name type="common">Atlantic horseshoe crab</name>
    <dbReference type="NCBI Taxonomy" id="6850"/>
    <lineage>
        <taxon>Eukaryota</taxon>
        <taxon>Metazoa</taxon>
        <taxon>Ecdysozoa</taxon>
        <taxon>Arthropoda</taxon>
        <taxon>Chelicerata</taxon>
        <taxon>Merostomata</taxon>
        <taxon>Xiphosura</taxon>
        <taxon>Limulidae</taxon>
        <taxon>Limulus</taxon>
    </lineage>
</organism>
<feature type="domain" description="C2H2-type" evidence="17">
    <location>
        <begin position="462"/>
        <end position="490"/>
    </location>
</feature>
<evidence type="ECO:0000256" key="8">
    <source>
        <dbReference type="ARBA" id="ARBA00022782"/>
    </source>
</evidence>
<feature type="domain" description="C2H2-type" evidence="17">
    <location>
        <begin position="593"/>
        <end position="620"/>
    </location>
</feature>
<feature type="domain" description="C2H2-type" evidence="17">
    <location>
        <begin position="318"/>
        <end position="340"/>
    </location>
</feature>
<evidence type="ECO:0000256" key="11">
    <source>
        <dbReference type="ARBA" id="ARBA00023125"/>
    </source>
</evidence>
<keyword evidence="3" id="KW-0217">Developmental protein</keyword>
<feature type="domain" description="C2H2-type" evidence="17">
    <location>
        <begin position="376"/>
        <end position="402"/>
    </location>
</feature>
<evidence type="ECO:0000256" key="12">
    <source>
        <dbReference type="ARBA" id="ARBA00023159"/>
    </source>
</evidence>
<dbReference type="Pfam" id="PF00096">
    <property type="entry name" value="zf-C2H2"/>
    <property type="match status" value="4"/>
</dbReference>
<dbReference type="SMART" id="SM00355">
    <property type="entry name" value="ZnF_C2H2"/>
    <property type="match status" value="18"/>
</dbReference>
<comment type="subcellular location">
    <subcellularLocation>
        <location evidence="1">Nucleus</location>
    </subcellularLocation>
</comment>
<evidence type="ECO:0000256" key="16">
    <source>
        <dbReference type="SAM" id="MobiDB-lite"/>
    </source>
</evidence>
<keyword evidence="7 15" id="KW-0863">Zinc-finger</keyword>
<keyword evidence="8" id="KW-0221">Differentiation</keyword>
<evidence type="ECO:0000256" key="9">
    <source>
        <dbReference type="ARBA" id="ARBA00022833"/>
    </source>
</evidence>
<evidence type="ECO:0000256" key="7">
    <source>
        <dbReference type="ARBA" id="ARBA00022771"/>
    </source>
</evidence>
<keyword evidence="10" id="KW-0805">Transcription regulation</keyword>
<feature type="domain" description="C2H2-type" evidence="17">
    <location>
        <begin position="59"/>
        <end position="86"/>
    </location>
</feature>
<dbReference type="InterPro" id="IPR013087">
    <property type="entry name" value="Znf_C2H2_type"/>
</dbReference>
<dbReference type="RefSeq" id="XP_022254747.1">
    <property type="nucleotide sequence ID" value="XM_022399039.1"/>
</dbReference>
<feature type="domain" description="C2H2-type" evidence="17">
    <location>
        <begin position="93"/>
        <end position="123"/>
    </location>
</feature>
<dbReference type="PANTHER" id="PTHR24379">
    <property type="entry name" value="KRAB AND ZINC FINGER DOMAIN-CONTAINING"/>
    <property type="match status" value="1"/>
</dbReference>
<feature type="domain" description="C2H2-type" evidence="17">
    <location>
        <begin position="435"/>
        <end position="463"/>
    </location>
</feature>
<keyword evidence="5" id="KW-0479">Metal-binding</keyword>
<dbReference type="Proteomes" id="UP000694941">
    <property type="component" value="Unplaced"/>
</dbReference>
<feature type="domain" description="C2H2-type" evidence="17">
    <location>
        <begin position="31"/>
        <end position="58"/>
    </location>
</feature>
<dbReference type="PROSITE" id="PS00028">
    <property type="entry name" value="ZINC_FINGER_C2H2_1"/>
    <property type="match status" value="15"/>
</dbReference>
<dbReference type="InterPro" id="IPR036236">
    <property type="entry name" value="Znf_C2H2_sf"/>
</dbReference>
<dbReference type="PROSITE" id="PS50157">
    <property type="entry name" value="ZINC_FINGER_C2H2_2"/>
    <property type="match status" value="13"/>
</dbReference>
<keyword evidence="18" id="KW-1185">Reference proteome</keyword>
<dbReference type="PANTHER" id="PTHR24379:SF128">
    <property type="entry name" value="C2H2-TYPE DOMAIN-CONTAINING PROTEIN"/>
    <property type="match status" value="1"/>
</dbReference>
<keyword evidence="6" id="KW-0677">Repeat</keyword>
<dbReference type="SUPFAM" id="SSF57667">
    <property type="entry name" value="beta-beta-alpha zinc fingers"/>
    <property type="match status" value="7"/>
</dbReference>
<feature type="region of interest" description="Disordered" evidence="16">
    <location>
        <begin position="491"/>
        <end position="510"/>
    </location>
</feature>
<keyword evidence="4" id="KW-0678">Repressor</keyword>
<comment type="similarity">
    <text evidence="2">Belongs to the krueppel C2H2-type zinc-finger protein family.</text>
</comment>
<reference evidence="19" key="1">
    <citation type="submission" date="2025-08" db="UniProtKB">
        <authorList>
            <consortium name="RefSeq"/>
        </authorList>
    </citation>
    <scope>IDENTIFICATION</scope>
    <source>
        <tissue evidence="19">Muscle</tissue>
    </source>
</reference>
<evidence type="ECO:0000256" key="2">
    <source>
        <dbReference type="ARBA" id="ARBA00006991"/>
    </source>
</evidence>